<comment type="caution">
    <text evidence="1">The sequence shown here is derived from an EMBL/GenBank/DDBJ whole genome shotgun (WGS) entry which is preliminary data.</text>
</comment>
<evidence type="ECO:0000313" key="1">
    <source>
        <dbReference type="EMBL" id="GCB74776.1"/>
    </source>
</evidence>
<dbReference type="OMA" id="ILADQCM"/>
<sequence>MYTAEEWYRIRVGFGGPEDFYPLKHVSHTQWGRVFSVPDSALLDVKIEDPQQSERTCFSITSVTHVTHCTGVRGILADQCMKFANEKEIGEGLSVRFSWWHAEANQMEKEEKKEKLKETTEAWTRERAGNLPQDVGSLRDSLLEQFISSPAFLKISNYGNFKFTYKLNDLIGEYEKSVCKGKYPEFRVLGTFRYDREVMHTVVVHPPGVEIFEKCPPLPSEVITREGAEWKWRPESTGSEMRVLIQGGDGSWRVSDCDPDSRSWEYLSFAFYLPDEKPEFPLPLELRHLSVCEMDRSQRFRKVYLTKDEAEKIYRSLLPSNTPTG</sequence>
<dbReference type="AlphaFoldDB" id="A0A401PNR0"/>
<evidence type="ECO:0000313" key="2">
    <source>
        <dbReference type="Proteomes" id="UP000288216"/>
    </source>
</evidence>
<dbReference type="Proteomes" id="UP000288216">
    <property type="component" value="Unassembled WGS sequence"/>
</dbReference>
<name>A0A401PNR0_SCYTO</name>
<reference evidence="1 2" key="1">
    <citation type="journal article" date="2018" name="Nat. Ecol. Evol.">
        <title>Shark genomes provide insights into elasmobranch evolution and the origin of vertebrates.</title>
        <authorList>
            <person name="Hara Y"/>
            <person name="Yamaguchi K"/>
            <person name="Onimaru K"/>
            <person name="Kadota M"/>
            <person name="Koyanagi M"/>
            <person name="Keeley SD"/>
            <person name="Tatsumi K"/>
            <person name="Tanaka K"/>
            <person name="Motone F"/>
            <person name="Kageyama Y"/>
            <person name="Nozu R"/>
            <person name="Adachi N"/>
            <person name="Nishimura O"/>
            <person name="Nakagawa R"/>
            <person name="Tanegashima C"/>
            <person name="Kiyatake I"/>
            <person name="Matsumoto R"/>
            <person name="Murakumo K"/>
            <person name="Nishida K"/>
            <person name="Terakita A"/>
            <person name="Kuratani S"/>
            <person name="Sato K"/>
            <person name="Hyodo S Kuraku.S."/>
        </authorList>
    </citation>
    <scope>NUCLEOTIDE SEQUENCE [LARGE SCALE GENOMIC DNA]</scope>
</reference>
<accession>A0A401PNR0</accession>
<protein>
    <submittedName>
        <fullName evidence="1">Uncharacterized protein</fullName>
    </submittedName>
</protein>
<gene>
    <name evidence="1" type="ORF">scyTo_0003867</name>
</gene>
<proteinExistence type="predicted"/>
<dbReference type="STRING" id="75743.A0A401PNR0"/>
<keyword evidence="2" id="KW-1185">Reference proteome</keyword>
<dbReference type="OrthoDB" id="9942170at2759"/>
<organism evidence="1 2">
    <name type="scientific">Scyliorhinus torazame</name>
    <name type="common">Cloudy catshark</name>
    <name type="synonym">Catulus torazame</name>
    <dbReference type="NCBI Taxonomy" id="75743"/>
    <lineage>
        <taxon>Eukaryota</taxon>
        <taxon>Metazoa</taxon>
        <taxon>Chordata</taxon>
        <taxon>Craniata</taxon>
        <taxon>Vertebrata</taxon>
        <taxon>Chondrichthyes</taxon>
        <taxon>Elasmobranchii</taxon>
        <taxon>Galeomorphii</taxon>
        <taxon>Galeoidea</taxon>
        <taxon>Carcharhiniformes</taxon>
        <taxon>Scyliorhinidae</taxon>
        <taxon>Scyliorhinus</taxon>
    </lineage>
</organism>
<dbReference type="EMBL" id="BFAA01001088">
    <property type="protein sequence ID" value="GCB74776.1"/>
    <property type="molecule type" value="Genomic_DNA"/>
</dbReference>